<protein>
    <submittedName>
        <fullName evidence="2">Dual specificity phosphatase, catalytic domain</fullName>
    </submittedName>
</protein>
<dbReference type="FunFam" id="3.90.190.10:FF:000157">
    <property type="entry name" value="Protein-tyrosine phosphatase"/>
    <property type="match status" value="1"/>
</dbReference>
<feature type="domain" description="Tyrosine specific protein phosphatases" evidence="1">
    <location>
        <begin position="88"/>
        <end position="155"/>
    </location>
</feature>
<dbReference type="SUPFAM" id="SSF52799">
    <property type="entry name" value="(Phosphotyrosine protein) phosphatases II"/>
    <property type="match status" value="1"/>
</dbReference>
<dbReference type="InterPro" id="IPR029021">
    <property type="entry name" value="Prot-tyrosine_phosphatase-like"/>
</dbReference>
<keyword evidence="3" id="KW-1185">Reference proteome</keyword>
<dbReference type="EMBL" id="FXTO01000010">
    <property type="protein sequence ID" value="SMO70385.1"/>
    <property type="molecule type" value="Genomic_DNA"/>
</dbReference>
<proteinExistence type="predicted"/>
<evidence type="ECO:0000313" key="3">
    <source>
        <dbReference type="Proteomes" id="UP000316030"/>
    </source>
</evidence>
<organism evidence="2 3">
    <name type="scientific">Thalassovita litoralis</name>
    <dbReference type="NCBI Taxonomy" id="1010611"/>
    <lineage>
        <taxon>Bacteria</taxon>
        <taxon>Pseudomonadati</taxon>
        <taxon>Pseudomonadota</taxon>
        <taxon>Alphaproteobacteria</taxon>
        <taxon>Rhodobacterales</taxon>
        <taxon>Roseobacteraceae</taxon>
        <taxon>Thalassovita</taxon>
    </lineage>
</organism>
<dbReference type="Proteomes" id="UP000316030">
    <property type="component" value="Unassembled WGS sequence"/>
</dbReference>
<dbReference type="Pfam" id="PF00782">
    <property type="entry name" value="DSPc"/>
    <property type="match status" value="1"/>
</dbReference>
<dbReference type="Gene3D" id="3.90.190.10">
    <property type="entry name" value="Protein tyrosine phosphatase superfamily"/>
    <property type="match status" value="1"/>
</dbReference>
<dbReference type="PROSITE" id="PS50056">
    <property type="entry name" value="TYR_PHOSPHATASE_2"/>
    <property type="match status" value="1"/>
</dbReference>
<reference evidence="2 3" key="1">
    <citation type="submission" date="2017-05" db="EMBL/GenBank/DDBJ databases">
        <authorList>
            <person name="Varghese N."/>
            <person name="Submissions S."/>
        </authorList>
    </citation>
    <scope>NUCLEOTIDE SEQUENCE [LARGE SCALE GENOMIC DNA]</scope>
    <source>
        <strain evidence="2 3">DSM 29506</strain>
    </source>
</reference>
<name>A0A521DFM3_9RHOB</name>
<dbReference type="AlphaFoldDB" id="A0A521DFM3"/>
<dbReference type="InterPro" id="IPR000387">
    <property type="entry name" value="Tyr_Pase_dom"/>
</dbReference>
<dbReference type="InterPro" id="IPR016130">
    <property type="entry name" value="Tyr_Pase_AS"/>
</dbReference>
<dbReference type="InterPro" id="IPR000340">
    <property type="entry name" value="Dual-sp_phosphatase_cat-dom"/>
</dbReference>
<accession>A0A521DFM3</accession>
<sequence length="164" mass="18011">MPDFVIHALQVGEGILALSPLPGRGGDYDADLEHLREWQPAMLITLTTEVEMVEKGVRHLGQDIQDRGARWVHLPIRDFGIPDAEVEEKWPEVSRIARKALSGGGRVLIHCMGGCGRSGMTALRLMVEAGEDPQAALTRLRRVRPCAVENDAQMKWAVTPTPSG</sequence>
<evidence type="ECO:0000313" key="2">
    <source>
        <dbReference type="EMBL" id="SMO70385.1"/>
    </source>
</evidence>
<dbReference type="PROSITE" id="PS00383">
    <property type="entry name" value="TYR_PHOSPHATASE_1"/>
    <property type="match status" value="1"/>
</dbReference>
<evidence type="ECO:0000259" key="1">
    <source>
        <dbReference type="PROSITE" id="PS50056"/>
    </source>
</evidence>
<gene>
    <name evidence="2" type="ORF">SAMN06265173_110106</name>
</gene>